<feature type="non-terminal residue" evidence="1">
    <location>
        <position position="85"/>
    </location>
</feature>
<feature type="non-terminal residue" evidence="1">
    <location>
        <position position="1"/>
    </location>
</feature>
<proteinExistence type="predicted"/>
<accession>A0A699XJC3</accession>
<protein>
    <submittedName>
        <fullName evidence="1">Uncharacterized protein</fullName>
    </submittedName>
</protein>
<sequence>DRQWDYWRFYLTHFDQAVSDMDADVEATLASVFRKGDPTTVGKISPSAVVTANGGRYGAAHRAPVMAPDYTLWPQPDFEALVAAF</sequence>
<dbReference type="EMBL" id="BKCJ011848877">
    <property type="protein sequence ID" value="GFD58118.1"/>
    <property type="molecule type" value="Genomic_DNA"/>
</dbReference>
<comment type="caution">
    <text evidence="1">The sequence shown here is derived from an EMBL/GenBank/DDBJ whole genome shotgun (WGS) entry which is preliminary data.</text>
</comment>
<name>A0A699XJC3_TANCI</name>
<dbReference type="AlphaFoldDB" id="A0A699XJC3"/>
<evidence type="ECO:0000313" key="1">
    <source>
        <dbReference type="EMBL" id="GFD58118.1"/>
    </source>
</evidence>
<reference evidence="1" key="1">
    <citation type="journal article" date="2019" name="Sci. Rep.">
        <title>Draft genome of Tanacetum cinerariifolium, the natural source of mosquito coil.</title>
        <authorList>
            <person name="Yamashiro T."/>
            <person name="Shiraishi A."/>
            <person name="Satake H."/>
            <person name="Nakayama K."/>
        </authorList>
    </citation>
    <scope>NUCLEOTIDE SEQUENCE</scope>
</reference>
<gene>
    <name evidence="1" type="ORF">Tci_930087</name>
</gene>
<organism evidence="1">
    <name type="scientific">Tanacetum cinerariifolium</name>
    <name type="common">Dalmatian daisy</name>
    <name type="synonym">Chrysanthemum cinerariifolium</name>
    <dbReference type="NCBI Taxonomy" id="118510"/>
    <lineage>
        <taxon>Eukaryota</taxon>
        <taxon>Viridiplantae</taxon>
        <taxon>Streptophyta</taxon>
        <taxon>Embryophyta</taxon>
        <taxon>Tracheophyta</taxon>
        <taxon>Spermatophyta</taxon>
        <taxon>Magnoliopsida</taxon>
        <taxon>eudicotyledons</taxon>
        <taxon>Gunneridae</taxon>
        <taxon>Pentapetalae</taxon>
        <taxon>asterids</taxon>
        <taxon>campanulids</taxon>
        <taxon>Asterales</taxon>
        <taxon>Asteraceae</taxon>
        <taxon>Asteroideae</taxon>
        <taxon>Anthemideae</taxon>
        <taxon>Anthemidinae</taxon>
        <taxon>Tanacetum</taxon>
    </lineage>
</organism>